<evidence type="ECO:0000256" key="4">
    <source>
        <dbReference type="ARBA" id="ARBA00022679"/>
    </source>
</evidence>
<keyword evidence="3" id="KW-0032">Aminotransferase</keyword>
<evidence type="ECO:0000256" key="1">
    <source>
        <dbReference type="ARBA" id="ARBA00001933"/>
    </source>
</evidence>
<dbReference type="InterPro" id="IPR015421">
    <property type="entry name" value="PyrdxlP-dep_Trfase_major"/>
</dbReference>
<dbReference type="PANTHER" id="PTHR42790">
    <property type="entry name" value="AMINOTRANSFERASE"/>
    <property type="match status" value="1"/>
</dbReference>
<evidence type="ECO:0000313" key="8">
    <source>
        <dbReference type="Proteomes" id="UP000774326"/>
    </source>
</evidence>
<dbReference type="InterPro" id="IPR015424">
    <property type="entry name" value="PyrdxlP-dep_Trfase"/>
</dbReference>
<feature type="non-terminal residue" evidence="7">
    <location>
        <position position="1"/>
    </location>
</feature>
<dbReference type="Proteomes" id="UP000774326">
    <property type="component" value="Unassembled WGS sequence"/>
</dbReference>
<evidence type="ECO:0000256" key="5">
    <source>
        <dbReference type="ARBA" id="ARBA00022898"/>
    </source>
</evidence>
<evidence type="ECO:0000256" key="3">
    <source>
        <dbReference type="ARBA" id="ARBA00022576"/>
    </source>
</evidence>
<protein>
    <recommendedName>
        <fullName evidence="6">Aminotransferase class I/classII large domain-containing protein</fullName>
    </recommendedName>
</protein>
<reference evidence="7" key="1">
    <citation type="journal article" date="2021" name="Open Biol.">
        <title>Shared evolutionary footprints suggest mitochondrial oxidative damage underlies multiple complex I losses in fungi.</title>
        <authorList>
            <person name="Schikora-Tamarit M.A."/>
            <person name="Marcet-Houben M."/>
            <person name="Nosek J."/>
            <person name="Gabaldon T."/>
        </authorList>
    </citation>
    <scope>NUCLEOTIDE SEQUENCE</scope>
    <source>
        <strain evidence="7">CBS2887</strain>
    </source>
</reference>
<comment type="cofactor">
    <cofactor evidence="1">
        <name>pyridoxal 5'-phosphate</name>
        <dbReference type="ChEBI" id="CHEBI:597326"/>
    </cofactor>
</comment>
<comment type="caution">
    <text evidence="7">The sequence shown here is derived from an EMBL/GenBank/DDBJ whole genome shotgun (WGS) entry which is preliminary data.</text>
</comment>
<evidence type="ECO:0000313" key="7">
    <source>
        <dbReference type="EMBL" id="KAH3683932.1"/>
    </source>
</evidence>
<dbReference type="AlphaFoldDB" id="A0A9P8Q4Q0"/>
<comment type="similarity">
    <text evidence="2">Belongs to the class-I pyridoxal-phosphate-dependent aminotransferase family.</text>
</comment>
<dbReference type="PANTHER" id="PTHR42790:SF2">
    <property type="entry name" value="AROMATIC AMINO ACID AMINOTRANSFERASE 2"/>
    <property type="match status" value="1"/>
</dbReference>
<dbReference type="GO" id="GO:0006571">
    <property type="term" value="P:tyrosine biosynthetic process"/>
    <property type="evidence" value="ECO:0007669"/>
    <property type="project" value="TreeGrafter"/>
</dbReference>
<dbReference type="GO" id="GO:0008793">
    <property type="term" value="F:aromatic-amino-acid transaminase activity"/>
    <property type="evidence" value="ECO:0007669"/>
    <property type="project" value="TreeGrafter"/>
</dbReference>
<gene>
    <name evidence="7" type="ORF">WICPIJ_005132</name>
</gene>
<evidence type="ECO:0000259" key="6">
    <source>
        <dbReference type="Pfam" id="PF00155"/>
    </source>
</evidence>
<keyword evidence="8" id="KW-1185">Reference proteome</keyword>
<organism evidence="7 8">
    <name type="scientific">Wickerhamomyces pijperi</name>
    <name type="common">Yeast</name>
    <name type="synonym">Pichia pijperi</name>
    <dbReference type="NCBI Taxonomy" id="599730"/>
    <lineage>
        <taxon>Eukaryota</taxon>
        <taxon>Fungi</taxon>
        <taxon>Dikarya</taxon>
        <taxon>Ascomycota</taxon>
        <taxon>Saccharomycotina</taxon>
        <taxon>Saccharomycetes</taxon>
        <taxon>Phaffomycetales</taxon>
        <taxon>Wickerhamomycetaceae</taxon>
        <taxon>Wickerhamomyces</taxon>
    </lineage>
</organism>
<keyword evidence="4" id="KW-0808">Transferase</keyword>
<evidence type="ECO:0000256" key="2">
    <source>
        <dbReference type="ARBA" id="ARBA00007441"/>
    </source>
</evidence>
<feature type="domain" description="Aminotransferase class I/classII large" evidence="6">
    <location>
        <begin position="37"/>
        <end position="218"/>
    </location>
</feature>
<dbReference type="InterPro" id="IPR004839">
    <property type="entry name" value="Aminotransferase_I/II_large"/>
</dbReference>
<dbReference type="EMBL" id="JAEUBG010002873">
    <property type="protein sequence ID" value="KAH3683932.1"/>
    <property type="molecule type" value="Genomic_DNA"/>
</dbReference>
<dbReference type="SUPFAM" id="SSF53383">
    <property type="entry name" value="PLP-dependent transferases"/>
    <property type="match status" value="1"/>
</dbReference>
<dbReference type="OrthoDB" id="691673at2759"/>
<dbReference type="GO" id="GO:0019878">
    <property type="term" value="P:lysine biosynthetic process via aminoadipic acid"/>
    <property type="evidence" value="ECO:0007669"/>
    <property type="project" value="TreeGrafter"/>
</dbReference>
<accession>A0A9P8Q4Q0</accession>
<dbReference type="Pfam" id="PF00155">
    <property type="entry name" value="Aminotran_1_2"/>
    <property type="match status" value="1"/>
</dbReference>
<proteinExistence type="inferred from homology"/>
<name>A0A9P8Q4Q0_WICPI</name>
<keyword evidence="5" id="KW-0663">Pyridoxal phosphate</keyword>
<reference evidence="7" key="2">
    <citation type="submission" date="2021-01" db="EMBL/GenBank/DDBJ databases">
        <authorList>
            <person name="Schikora-Tamarit M.A."/>
        </authorList>
    </citation>
    <scope>NUCLEOTIDE SEQUENCE</scope>
    <source>
        <strain evidence="7">CBS2887</strain>
    </source>
</reference>
<dbReference type="InterPro" id="IPR050859">
    <property type="entry name" value="Class-I_PLP-dep_aminotransf"/>
</dbReference>
<dbReference type="GO" id="GO:0047536">
    <property type="term" value="F:2-aminoadipate transaminase activity"/>
    <property type="evidence" value="ECO:0007669"/>
    <property type="project" value="TreeGrafter"/>
</dbReference>
<dbReference type="Gene3D" id="3.40.640.10">
    <property type="entry name" value="Type I PLP-dependent aspartate aminotransferase-like (Major domain)"/>
    <property type="match status" value="1"/>
</dbReference>
<sequence>EDDPYGYIQLNSRFLEEDITPEQFIKEILPNSYLQYDNSGHVVRLESFSKTFAPGSRLGFMVGHKDLIKKVIGYATITSRAASGISQLIVNQFILKIGGIQGWIKWNIKVSKEYTRRKEVLSAALTSSEAGKKGYLRVIEPDAGMFAIVDFNFPEQESGDYRSLVDEMRYKLLESGVIVTYGKNFAYDETFSKAAKFIRVTIAAAHDDEEIKLGAERLAQGVVNYFEDK</sequence>
<dbReference type="GO" id="GO:0009074">
    <property type="term" value="P:aromatic amino acid family catabolic process"/>
    <property type="evidence" value="ECO:0007669"/>
    <property type="project" value="TreeGrafter"/>
</dbReference>
<dbReference type="GO" id="GO:0030170">
    <property type="term" value="F:pyridoxal phosphate binding"/>
    <property type="evidence" value="ECO:0007669"/>
    <property type="project" value="InterPro"/>
</dbReference>